<proteinExistence type="predicted"/>
<dbReference type="EMBL" id="KV428089">
    <property type="protein sequence ID" value="KZT37162.1"/>
    <property type="molecule type" value="Genomic_DNA"/>
</dbReference>
<gene>
    <name evidence="3" type="ORF">SISSUDRAFT_1048792</name>
</gene>
<evidence type="ECO:0000256" key="1">
    <source>
        <dbReference type="SAM" id="Coils"/>
    </source>
</evidence>
<evidence type="ECO:0000313" key="4">
    <source>
        <dbReference type="Proteomes" id="UP000076798"/>
    </source>
</evidence>
<dbReference type="STRING" id="1314776.A0A166C7G0"/>
<reference evidence="3 4" key="1">
    <citation type="journal article" date="2016" name="Mol. Biol. Evol.">
        <title>Comparative Genomics of Early-Diverging Mushroom-Forming Fungi Provides Insights into the Origins of Lignocellulose Decay Capabilities.</title>
        <authorList>
            <person name="Nagy L.G."/>
            <person name="Riley R."/>
            <person name="Tritt A."/>
            <person name="Adam C."/>
            <person name="Daum C."/>
            <person name="Floudas D."/>
            <person name="Sun H."/>
            <person name="Yadav J.S."/>
            <person name="Pangilinan J."/>
            <person name="Larsson K.H."/>
            <person name="Matsuura K."/>
            <person name="Barry K."/>
            <person name="Labutti K."/>
            <person name="Kuo R."/>
            <person name="Ohm R.A."/>
            <person name="Bhattacharya S.S."/>
            <person name="Shirouzu T."/>
            <person name="Yoshinaga Y."/>
            <person name="Martin F.M."/>
            <person name="Grigoriev I.V."/>
            <person name="Hibbett D.S."/>
        </authorList>
    </citation>
    <scope>NUCLEOTIDE SEQUENCE [LARGE SCALE GENOMIC DNA]</scope>
    <source>
        <strain evidence="3 4">HHB10207 ss-3</strain>
    </source>
</reference>
<dbReference type="OrthoDB" id="3364132at2759"/>
<organism evidence="3 4">
    <name type="scientific">Sistotremastrum suecicum HHB10207 ss-3</name>
    <dbReference type="NCBI Taxonomy" id="1314776"/>
    <lineage>
        <taxon>Eukaryota</taxon>
        <taxon>Fungi</taxon>
        <taxon>Dikarya</taxon>
        <taxon>Basidiomycota</taxon>
        <taxon>Agaricomycotina</taxon>
        <taxon>Agaricomycetes</taxon>
        <taxon>Sistotremastrales</taxon>
        <taxon>Sistotremastraceae</taxon>
        <taxon>Sistotremastrum</taxon>
    </lineage>
</organism>
<dbReference type="Proteomes" id="UP000076798">
    <property type="component" value="Unassembled WGS sequence"/>
</dbReference>
<feature type="coiled-coil region" evidence="1">
    <location>
        <begin position="11"/>
        <end position="38"/>
    </location>
</feature>
<dbReference type="InterPro" id="IPR057678">
    <property type="entry name" value="DUF7918"/>
</dbReference>
<name>A0A166C7G0_9AGAM</name>
<sequence length="288" mass="33186">MPRTDDFEVWIEVDGKRAEEYEERVNQINNEKEKKTMNTCFIPSVAGKNFSVVIQDLRVDRTSRVSARCSVDGSFMFTRLMKSMKDDSHPIKVDRCQLTADTECFFRFGAIQLSDDAQTSESDTELLSKLGSIQVLLRFITDIKHVERPMENFAQVPRTPRPVYERKKKGGGHRTELGQEVHNPVSKWRIEWKLRDDLPKTEFTFSYAPEEWLKAKEIIPRSSEPEGDASQSQTDYPECDFLDEEDAEAFRQLMERAKNKRAQIVKVEPLIPPPGAIHSGEVIDLTNN</sequence>
<accession>A0A166C7G0</accession>
<feature type="domain" description="DUF7918" evidence="2">
    <location>
        <begin position="7"/>
        <end position="222"/>
    </location>
</feature>
<keyword evidence="4" id="KW-1185">Reference proteome</keyword>
<dbReference type="Pfam" id="PF25534">
    <property type="entry name" value="DUF7918"/>
    <property type="match status" value="1"/>
</dbReference>
<evidence type="ECO:0000259" key="2">
    <source>
        <dbReference type="Pfam" id="PF25534"/>
    </source>
</evidence>
<evidence type="ECO:0000313" key="3">
    <source>
        <dbReference type="EMBL" id="KZT37162.1"/>
    </source>
</evidence>
<dbReference type="PANTHER" id="PTHR36223:SF1">
    <property type="entry name" value="TRANSCRIPTION ELONGATION FACTOR EAF N-TERMINAL DOMAIN-CONTAINING PROTEIN"/>
    <property type="match status" value="1"/>
</dbReference>
<keyword evidence="1" id="KW-0175">Coiled coil</keyword>
<dbReference type="PANTHER" id="PTHR36223">
    <property type="entry name" value="BETA-LACTAMASE-TYPE TRANSPEPTIDASE FOLD DOMAIN CONTAINING PROTEIN"/>
    <property type="match status" value="1"/>
</dbReference>
<protein>
    <recommendedName>
        <fullName evidence="2">DUF7918 domain-containing protein</fullName>
    </recommendedName>
</protein>
<dbReference type="AlphaFoldDB" id="A0A166C7G0"/>